<evidence type="ECO:0000259" key="6">
    <source>
        <dbReference type="Pfam" id="PF01343"/>
    </source>
</evidence>
<dbReference type="Gene3D" id="3.90.226.10">
    <property type="entry name" value="2-enoyl-CoA Hydratase, Chain A, domain 1"/>
    <property type="match status" value="2"/>
</dbReference>
<dbReference type="Proteomes" id="UP000291116">
    <property type="component" value="Unassembled WGS sequence"/>
</dbReference>
<feature type="domain" description="Peptidase S49" evidence="6">
    <location>
        <begin position="186"/>
        <end position="277"/>
    </location>
</feature>
<dbReference type="InterPro" id="IPR004635">
    <property type="entry name" value="Pept_S49_SppA"/>
</dbReference>
<name>A0A448YYM4_9STRA</name>
<protein>
    <recommendedName>
        <fullName evidence="6">Peptidase S49 domain-containing protein</fullName>
    </recommendedName>
</protein>
<feature type="compositionally biased region" description="Basic and acidic residues" evidence="5">
    <location>
        <begin position="368"/>
        <end position="380"/>
    </location>
</feature>
<feature type="compositionally biased region" description="Low complexity" evidence="5">
    <location>
        <begin position="351"/>
        <end position="361"/>
    </location>
</feature>
<dbReference type="Gene3D" id="6.20.330.10">
    <property type="match status" value="1"/>
</dbReference>
<keyword evidence="8" id="KW-1185">Reference proteome</keyword>
<dbReference type="SUPFAM" id="SSF52096">
    <property type="entry name" value="ClpP/crotonase"/>
    <property type="match status" value="2"/>
</dbReference>
<evidence type="ECO:0000256" key="4">
    <source>
        <dbReference type="ARBA" id="ARBA00022825"/>
    </source>
</evidence>
<dbReference type="OrthoDB" id="45421at2759"/>
<evidence type="ECO:0000256" key="3">
    <source>
        <dbReference type="ARBA" id="ARBA00022801"/>
    </source>
</evidence>
<dbReference type="AlphaFoldDB" id="A0A448YYM4"/>
<evidence type="ECO:0000256" key="2">
    <source>
        <dbReference type="ARBA" id="ARBA00022670"/>
    </source>
</evidence>
<dbReference type="InterPro" id="IPR002142">
    <property type="entry name" value="Peptidase_S49"/>
</dbReference>
<keyword evidence="2" id="KW-0645">Protease</keyword>
<accession>A0A448YYM4</accession>
<dbReference type="Pfam" id="PF01343">
    <property type="entry name" value="Peptidase_S49"/>
    <property type="match status" value="2"/>
</dbReference>
<proteinExistence type="inferred from homology"/>
<feature type="region of interest" description="Disordered" evidence="5">
    <location>
        <begin position="333"/>
        <end position="399"/>
    </location>
</feature>
<reference evidence="7 8" key="1">
    <citation type="submission" date="2019-01" db="EMBL/GenBank/DDBJ databases">
        <authorList>
            <person name="Ferrante I. M."/>
        </authorList>
    </citation>
    <scope>NUCLEOTIDE SEQUENCE [LARGE SCALE GENOMIC DNA]</scope>
    <source>
        <strain evidence="7 8">B856</strain>
    </source>
</reference>
<dbReference type="PANTHER" id="PTHR33209">
    <property type="entry name" value="PROTEASE 4"/>
    <property type="match status" value="1"/>
</dbReference>
<evidence type="ECO:0000313" key="7">
    <source>
        <dbReference type="EMBL" id="VEU34902.1"/>
    </source>
</evidence>
<dbReference type="PANTHER" id="PTHR33209:SF1">
    <property type="entry name" value="PEPTIDASE S49 DOMAIN-CONTAINING PROTEIN"/>
    <property type="match status" value="1"/>
</dbReference>
<feature type="region of interest" description="Disordered" evidence="5">
    <location>
        <begin position="147"/>
        <end position="168"/>
    </location>
</feature>
<dbReference type="InterPro" id="IPR047272">
    <property type="entry name" value="S49_SppA_C"/>
</dbReference>
<evidence type="ECO:0000256" key="1">
    <source>
        <dbReference type="ARBA" id="ARBA00008683"/>
    </source>
</evidence>
<comment type="similarity">
    <text evidence="1">Belongs to the peptidase S49 family.</text>
</comment>
<organism evidence="7 8">
    <name type="scientific">Pseudo-nitzschia multistriata</name>
    <dbReference type="NCBI Taxonomy" id="183589"/>
    <lineage>
        <taxon>Eukaryota</taxon>
        <taxon>Sar</taxon>
        <taxon>Stramenopiles</taxon>
        <taxon>Ochrophyta</taxon>
        <taxon>Bacillariophyta</taxon>
        <taxon>Bacillariophyceae</taxon>
        <taxon>Bacillariophycidae</taxon>
        <taxon>Bacillariales</taxon>
        <taxon>Bacillariaceae</taxon>
        <taxon>Pseudo-nitzschia</taxon>
    </lineage>
</organism>
<dbReference type="EMBL" id="CAACVS010000042">
    <property type="protein sequence ID" value="VEU34902.1"/>
    <property type="molecule type" value="Genomic_DNA"/>
</dbReference>
<evidence type="ECO:0000256" key="5">
    <source>
        <dbReference type="SAM" id="MobiDB-lite"/>
    </source>
</evidence>
<gene>
    <name evidence="7" type="ORF">PSNMU_V1.4_AUG-EV-PASAV3_0016230</name>
</gene>
<keyword evidence="4" id="KW-0720">Serine protease</keyword>
<dbReference type="CDD" id="cd07023">
    <property type="entry name" value="S49_Sppa_N_C"/>
    <property type="match status" value="1"/>
</dbReference>
<feature type="domain" description="Peptidase S49" evidence="6">
    <location>
        <begin position="520"/>
        <end position="662"/>
    </location>
</feature>
<dbReference type="GO" id="GO:0008236">
    <property type="term" value="F:serine-type peptidase activity"/>
    <property type="evidence" value="ECO:0007669"/>
    <property type="project" value="UniProtKB-KW"/>
</dbReference>
<sequence length="787" mass="85980">MASNAGTKKLISGLTTAIRNRPFVVLGAAGVVGVTGYKQYKAEKRLAEDAKKKRVLVLPFHRMKIVEEKKSPASALFSNLTGSVENGGVGTEKTIEMQSDELITLIKEAAEDPSIVSMYGVFGNGGTISTGGWAHLEEIRNALETFSKPSSTVDEDDESARTNETKKTGKAMHAYSNTFGGQKSMQEYYLASAFHKIHLQPQGDLNLYGLHTTNLFIRDFLKKYGITVHVWKHGVYKNMANLFTHSYYSKEHLENAEGVLLPIHKHVCNAIYSSRHEQLKKYGYDFDQFWSMVENAGSLPANVAHQIGFVDHLPLKNPLDALLKNNKREMRVRKEGVGGVDTDVDASSIMTDTTSPPSTSGDSDDDSATEKVDTKREKENTAVAKSGDENSSSAAVGDNWKLGTDSGSFQADSQIFIDAYSRQRSKLRKKRASSGNLLESLLSAFGIGDEDEKSKEVKEKIAVIKINGAIGEMTARKAEKALRKVKEQKDIKCVVLRVDSPGGSINACESIHQEILDLPQKVIVSFGNVSASGGYYISSSAERIFALPSTVTGSIGVVMMRMNFKDLAKQYGITFDSIPTSDLSGSNDPFYPVNKKMNENFGNQADRSYHRFKSLVSSGRNMSMKDVEKVAKGRVFTGEQAKKVGLVDELGGLDEAIDYAQQNCTSSGAARVVNWPPKKSFWQFLSMLGSDEEGANNMDEYDVPDVVHVALSRFVNLNNSWTPSSRNIELGGIYSIFGNGCFACPSLPVTSGVMLTVDENAAIQCMLEDANVLKGGFASHDGTNNGM</sequence>
<dbReference type="GO" id="GO:0006508">
    <property type="term" value="P:proteolysis"/>
    <property type="evidence" value="ECO:0007669"/>
    <property type="project" value="UniProtKB-KW"/>
</dbReference>
<evidence type="ECO:0000313" key="8">
    <source>
        <dbReference type="Proteomes" id="UP000291116"/>
    </source>
</evidence>
<keyword evidence="3" id="KW-0378">Hydrolase</keyword>
<dbReference type="NCBIfam" id="TIGR00706">
    <property type="entry name" value="SppA_dom"/>
    <property type="match status" value="1"/>
</dbReference>
<dbReference type="InterPro" id="IPR029045">
    <property type="entry name" value="ClpP/crotonase-like_dom_sf"/>
</dbReference>